<dbReference type="EMBL" id="FNNG01000007">
    <property type="protein sequence ID" value="SDX15752.1"/>
    <property type="molecule type" value="Genomic_DNA"/>
</dbReference>
<proteinExistence type="predicted"/>
<dbReference type="RefSeq" id="WP_093752951.1">
    <property type="nucleotide sequence ID" value="NZ_FNNG01000007.1"/>
</dbReference>
<dbReference type="AlphaFoldDB" id="A0A1H2ZE36"/>
<keyword evidence="2" id="KW-1185">Reference proteome</keyword>
<dbReference type="Proteomes" id="UP000198828">
    <property type="component" value="Unassembled WGS sequence"/>
</dbReference>
<name>A0A1H2ZE36_9FIRM</name>
<reference evidence="1 2" key="1">
    <citation type="submission" date="2016-10" db="EMBL/GenBank/DDBJ databases">
        <authorList>
            <person name="de Groot N.N."/>
        </authorList>
    </citation>
    <scope>NUCLEOTIDE SEQUENCE [LARGE SCALE GENOMIC DNA]</scope>
    <source>
        <strain evidence="1 2">DSM 23310</strain>
    </source>
</reference>
<accession>A0A1H2ZE36</accession>
<organism evidence="1 2">
    <name type="scientific">Tepidimicrobium xylanilyticum</name>
    <dbReference type="NCBI Taxonomy" id="1123352"/>
    <lineage>
        <taxon>Bacteria</taxon>
        <taxon>Bacillati</taxon>
        <taxon>Bacillota</taxon>
        <taxon>Tissierellia</taxon>
        <taxon>Tissierellales</taxon>
        <taxon>Tepidimicrobiaceae</taxon>
        <taxon>Tepidimicrobium</taxon>
    </lineage>
</organism>
<protein>
    <submittedName>
        <fullName evidence="1">Uncharacterized protein</fullName>
    </submittedName>
</protein>
<evidence type="ECO:0000313" key="2">
    <source>
        <dbReference type="Proteomes" id="UP000198828"/>
    </source>
</evidence>
<sequence>MLVTKNKYDFKKIILAMAILYLLISSLRYKSEYIKLINYNYKQAHRLAEKRYTELSDMDYADYDFDQFIEDVGYIGGIDKKFFSDIRLRKKDFKSLYGIISFSNYKYGDLTGELKEQIDWNDDVKKLVCETFKEYFYIIKESTNKEIGFFTSFFIINKDYKKITDDINKVADIKKEKLYKLLFEGIL</sequence>
<gene>
    <name evidence="1" type="ORF">SAMN05660923_01810</name>
</gene>
<evidence type="ECO:0000313" key="1">
    <source>
        <dbReference type="EMBL" id="SDX15752.1"/>
    </source>
</evidence>